<dbReference type="AlphaFoldDB" id="A0AAD8X6H2"/>
<organism evidence="4 5">
    <name type="scientific">Lolium multiflorum</name>
    <name type="common">Italian ryegrass</name>
    <name type="synonym">Lolium perenne subsp. multiflorum</name>
    <dbReference type="NCBI Taxonomy" id="4521"/>
    <lineage>
        <taxon>Eukaryota</taxon>
        <taxon>Viridiplantae</taxon>
        <taxon>Streptophyta</taxon>
        <taxon>Embryophyta</taxon>
        <taxon>Tracheophyta</taxon>
        <taxon>Spermatophyta</taxon>
        <taxon>Magnoliopsida</taxon>
        <taxon>Liliopsida</taxon>
        <taxon>Poales</taxon>
        <taxon>Poaceae</taxon>
        <taxon>BOP clade</taxon>
        <taxon>Pooideae</taxon>
        <taxon>Poodae</taxon>
        <taxon>Poeae</taxon>
        <taxon>Poeae Chloroplast Group 2 (Poeae type)</taxon>
        <taxon>Loliodinae</taxon>
        <taxon>Loliinae</taxon>
        <taxon>Lolium</taxon>
    </lineage>
</organism>
<gene>
    <name evidence="4" type="ORF">QYE76_012654</name>
</gene>
<name>A0AAD8X6H2_LOLMU</name>
<evidence type="ECO:0000256" key="2">
    <source>
        <dbReference type="SAM" id="MobiDB-lite"/>
    </source>
</evidence>
<dbReference type="PANTHER" id="PTHR33026:SF7">
    <property type="entry name" value="OS03G0100275 PROTEIN"/>
    <property type="match status" value="1"/>
</dbReference>
<reference evidence="4" key="1">
    <citation type="submission" date="2023-07" db="EMBL/GenBank/DDBJ databases">
        <title>A chromosome-level genome assembly of Lolium multiflorum.</title>
        <authorList>
            <person name="Chen Y."/>
            <person name="Copetti D."/>
            <person name="Kolliker R."/>
            <person name="Studer B."/>
        </authorList>
    </citation>
    <scope>NUCLEOTIDE SEQUENCE</scope>
    <source>
        <strain evidence="4">02402/16</strain>
        <tissue evidence="4">Leaf</tissue>
    </source>
</reference>
<keyword evidence="1" id="KW-0175">Coiled coil</keyword>
<dbReference type="PANTHER" id="PTHR33026">
    <property type="entry name" value="OS06G0360600 PROTEIN"/>
    <property type="match status" value="1"/>
</dbReference>
<comment type="caution">
    <text evidence="4">The sequence shown here is derived from an EMBL/GenBank/DDBJ whole genome shotgun (WGS) entry which is preliminary data.</text>
</comment>
<evidence type="ECO:0000259" key="3">
    <source>
        <dbReference type="Pfam" id="PF04195"/>
    </source>
</evidence>
<dbReference type="Pfam" id="PF04195">
    <property type="entry name" value="Transposase_28"/>
    <property type="match status" value="1"/>
</dbReference>
<dbReference type="InterPro" id="IPR007321">
    <property type="entry name" value="Transposase_28"/>
</dbReference>
<dbReference type="Proteomes" id="UP001231189">
    <property type="component" value="Unassembled WGS sequence"/>
</dbReference>
<feature type="compositionally biased region" description="Low complexity" evidence="2">
    <location>
        <begin position="359"/>
        <end position="379"/>
    </location>
</feature>
<feature type="domain" description="Transposase (putative) gypsy type" evidence="3">
    <location>
        <begin position="47"/>
        <end position="114"/>
    </location>
</feature>
<feature type="compositionally biased region" description="Gly residues" evidence="2">
    <location>
        <begin position="403"/>
        <end position="417"/>
    </location>
</feature>
<keyword evidence="5" id="KW-1185">Reference proteome</keyword>
<dbReference type="EMBL" id="JAUUTY010000001">
    <property type="protein sequence ID" value="KAK1695957.1"/>
    <property type="molecule type" value="Genomic_DNA"/>
</dbReference>
<accession>A0AAD8X6H2</accession>
<evidence type="ECO:0000313" key="4">
    <source>
        <dbReference type="EMBL" id="KAK1695957.1"/>
    </source>
</evidence>
<sequence length="782" mass="85575">MALPSGSWEGSSITDEDIERLRRIPPQVKARAPGDEVVPQLEPGERVVFTAHFERWLGRPASAFFRYFLDYFGLQPHHLPANAFITLSCYVAFCEGYAGLWPGVDFWSRLFFIKAQTIDGRLRACGAASLYLRPSTPFPRIPTVDSVKKWQTTFFYVKSENPSFDWVNLPEFSPEPPTAKLNWGHCAKPDDVEAEKFARQQVEDGDLLQKIWTADHVDPADQAGDDESPEAAEQAAQGHDDPPPSPQQEEEQGADAPTSSAPLRVVPISVRPPAASSSAPKGRKRTTAQIEAALKKQRRMGPKPVPEAAGAAIKFTKGAGSGPTSDVVSPPPLQRWRREPTPQPPPRACTPPTFPPPATGAGSSSAPPPSASGSSSQGEPARRAGQPTIDDLFPRRRPLGPAAGAGGTAPEGPAAGAGGAVPEVVVLDARSSDAPLPPAQRVELQRLRLRSRLERSRRVHPMQTPERCLGSAGTMEKAWRDADMHEVTSRDGNKGNASMEMFFSDFRAFAKASAAEADNRLTRVEKVNRSVTYKRTVLYNRLVASYHKAKGERADMARELELEEDLRAARAQCTESEKAVQAAAAKAQETEGELTRLRRLEANHLAELAAVKRVEQEKVDDLSRRLDEVDGQCRKLHDEVSSKSEELTATAKRWVAEISALDRGLAAAFPEAQQAALDAAGRAREARRQATGEESSPHFSMDDYLVSMAARVEPITMLGLGMATGLHPRGECLFFPVPAFLGYELRQATEELYRLLWPTETLPGDLANLIKWLENAPDRLLD</sequence>
<feature type="coiled-coil region" evidence="1">
    <location>
        <begin position="559"/>
        <end position="639"/>
    </location>
</feature>
<proteinExistence type="predicted"/>
<feature type="compositionally biased region" description="Pro residues" evidence="2">
    <location>
        <begin position="341"/>
        <end position="358"/>
    </location>
</feature>
<feature type="region of interest" description="Disordered" evidence="2">
    <location>
        <begin position="218"/>
        <end position="417"/>
    </location>
</feature>
<protein>
    <recommendedName>
        <fullName evidence="3">Transposase (putative) gypsy type domain-containing protein</fullName>
    </recommendedName>
</protein>
<evidence type="ECO:0000256" key="1">
    <source>
        <dbReference type="SAM" id="Coils"/>
    </source>
</evidence>
<evidence type="ECO:0000313" key="5">
    <source>
        <dbReference type="Proteomes" id="UP001231189"/>
    </source>
</evidence>